<reference evidence="2 3" key="1">
    <citation type="submission" date="2017-04" db="EMBL/GenBank/DDBJ databases">
        <title>Monoglobus pectinilyticus 14 draft genome.</title>
        <authorList>
            <person name="Kim C."/>
            <person name="Rosendale D.I."/>
            <person name="Kelly W.J."/>
            <person name="Tannock G.W."/>
            <person name="Patchett M.L."/>
            <person name="Jordens J.Z."/>
        </authorList>
    </citation>
    <scope>NUCLEOTIDE SEQUENCE [LARGE SCALE GENOMIC DNA]</scope>
    <source>
        <strain evidence="2 3">14</strain>
    </source>
</reference>
<accession>A0A2K9P383</accession>
<evidence type="ECO:0000313" key="3">
    <source>
        <dbReference type="Proteomes" id="UP000235589"/>
    </source>
</evidence>
<dbReference type="GO" id="GO:0016787">
    <property type="term" value="F:hydrolase activity"/>
    <property type="evidence" value="ECO:0007669"/>
    <property type="project" value="UniProtKB-KW"/>
</dbReference>
<evidence type="ECO:0000313" key="2">
    <source>
        <dbReference type="EMBL" id="AUO19706.1"/>
    </source>
</evidence>
<organism evidence="2 3">
    <name type="scientific">Monoglobus pectinilyticus</name>
    <dbReference type="NCBI Taxonomy" id="1981510"/>
    <lineage>
        <taxon>Bacteria</taxon>
        <taxon>Bacillati</taxon>
        <taxon>Bacillota</taxon>
        <taxon>Clostridia</taxon>
        <taxon>Monoglobales</taxon>
        <taxon>Monoglobaceae</taxon>
        <taxon>Monoglobus</taxon>
    </lineage>
</organism>
<dbReference type="SMART" id="SM00849">
    <property type="entry name" value="Lactamase_B"/>
    <property type="match status" value="1"/>
</dbReference>
<keyword evidence="3" id="KW-1185">Reference proteome</keyword>
<dbReference type="KEGG" id="mpec:B9O19_01548"/>
<evidence type="ECO:0000259" key="1">
    <source>
        <dbReference type="SMART" id="SM00849"/>
    </source>
</evidence>
<dbReference type="InterPro" id="IPR001279">
    <property type="entry name" value="Metallo-B-lactamas"/>
</dbReference>
<sequence length="253" mass="27548">MKIHSLKSGSKGNASLVYTDKTKILVDCGISGKAVKTAMADIGFEPGDLDGIVVTHEHADHIKGIGVMMRRYNVPVYANSMTWSAIMTNDLGKLNDDKIKIFEGVEPFSIGDIGIKPFPIPHDAAYPVGYCFDDGRCRAAVATDMGFLTEEVFREIGGCKTVLLESNHDIGMLEVGPYPYPLKQRILGKLGHLSNDDAAKATEFLVRMGAEKIILGHLSEENNYPKLAYETVKFGISKADIAVGRDLELLVAT</sequence>
<dbReference type="AlphaFoldDB" id="A0A2K9P383"/>
<dbReference type="InterPro" id="IPR052533">
    <property type="entry name" value="WalJ/YycJ-like"/>
</dbReference>
<name>A0A2K9P383_9FIRM</name>
<dbReference type="RefSeq" id="WP_102365887.1">
    <property type="nucleotide sequence ID" value="NZ_CP020991.1"/>
</dbReference>
<dbReference type="Proteomes" id="UP000235589">
    <property type="component" value="Chromosome"/>
</dbReference>
<dbReference type="SUPFAM" id="SSF56281">
    <property type="entry name" value="Metallo-hydrolase/oxidoreductase"/>
    <property type="match status" value="1"/>
</dbReference>
<protein>
    <submittedName>
        <fullName evidence="2">Putative metallo-hydrolase YycJ</fullName>
    </submittedName>
</protein>
<dbReference type="InterPro" id="IPR036866">
    <property type="entry name" value="RibonucZ/Hydroxyglut_hydro"/>
</dbReference>
<dbReference type="Pfam" id="PF12706">
    <property type="entry name" value="Lactamase_B_2"/>
    <property type="match status" value="1"/>
</dbReference>
<feature type="domain" description="Metallo-beta-lactamase" evidence="1">
    <location>
        <begin position="11"/>
        <end position="217"/>
    </location>
</feature>
<dbReference type="PANTHER" id="PTHR47619:SF1">
    <property type="entry name" value="EXODEOXYRIBONUCLEASE WALJ"/>
    <property type="match status" value="1"/>
</dbReference>
<dbReference type="Gene3D" id="3.60.15.10">
    <property type="entry name" value="Ribonuclease Z/Hydroxyacylglutathione hydrolase-like"/>
    <property type="match status" value="1"/>
</dbReference>
<dbReference type="EMBL" id="CP020991">
    <property type="protein sequence ID" value="AUO19706.1"/>
    <property type="molecule type" value="Genomic_DNA"/>
</dbReference>
<gene>
    <name evidence="2" type="ORF">B9O19_01548</name>
</gene>
<dbReference type="GeneID" id="98062942"/>
<dbReference type="OrthoDB" id="9781189at2"/>
<dbReference type="PANTHER" id="PTHR47619">
    <property type="entry name" value="METALLO-HYDROLASE YYCJ-RELATED"/>
    <property type="match status" value="1"/>
</dbReference>
<proteinExistence type="predicted"/>
<keyword evidence="2" id="KW-0378">Hydrolase</keyword>